<dbReference type="Proteomes" id="UP000203768">
    <property type="component" value="Segment"/>
</dbReference>
<proteinExistence type="predicted"/>
<name>S5MQ96_9ABAC</name>
<dbReference type="Pfam" id="PF05311">
    <property type="entry name" value="Baculo_PP31"/>
    <property type="match status" value="1"/>
</dbReference>
<organism evidence="2 3">
    <name type="scientific">Hemileuca sp. nucleopolyhedrovirus</name>
    <dbReference type="NCBI Taxonomy" id="1367203"/>
    <lineage>
        <taxon>Viruses</taxon>
        <taxon>Viruses incertae sedis</taxon>
        <taxon>Naldaviricetes</taxon>
        <taxon>Lefavirales</taxon>
        <taxon>Baculoviridae</taxon>
        <taxon>Alphabaculovirus</taxon>
        <taxon>Alphabaculovirus heleucae</taxon>
        <taxon>Hemileuca species nucleopolyhedrovirus</taxon>
    </lineage>
</organism>
<dbReference type="RefSeq" id="YP_008378243.1">
    <property type="nucleotide sequence ID" value="NC_021923.1"/>
</dbReference>
<feature type="region of interest" description="Disordered" evidence="1">
    <location>
        <begin position="127"/>
        <end position="164"/>
    </location>
</feature>
<keyword evidence="3" id="KW-1185">Reference proteome</keyword>
<dbReference type="GeneID" id="16489429"/>
<sequence>MVVHVQNMFEIINKYENSSLNKTDVEVNVAKIKLFEKKKIPYKFVVNEVHNFDKKIVKRSKKMISNNKYILFNSWYTKNRKTEWFSSHDMWNHMKSHASCKPFIDIFDYMEKLGKSVKVSTNNVVNGNERSTVSSSSTTSEISGDEVDQTTVSSGVSSSRKKKHDINVEEIKESNDQRLKMYDEFYRVLTVTFKSGSSPVASFLYDSKFTRSSIESGMKIFKSVVTKLQQQTGNSDVTEDTDASLNVIAPTANKNGGINHESNNANASKKEKSSRKRKHHANSTSTTAARSKQRRVESVDSVMVDDQFEDSQMSE</sequence>
<reference evidence="2 3" key="1">
    <citation type="journal article" date="2013" name="Virus Genes">
        <title>The genome of a baculovirus isolated from Hemileuca sp. encodes a serpin ortholog.</title>
        <authorList>
            <person name="Rohrmann G.F."/>
            <person name="Erlandson M.A."/>
            <person name="Theilmann D.A."/>
        </authorList>
    </citation>
    <scope>NUCLEOTIDE SEQUENCE [LARGE SCALE GENOMIC DNA]</scope>
</reference>
<evidence type="ECO:0000313" key="2">
    <source>
        <dbReference type="EMBL" id="AGR56779.1"/>
    </source>
</evidence>
<gene>
    <name evidence="2" type="ORF">Hesp027</name>
</gene>
<feature type="compositionally biased region" description="Low complexity" evidence="1">
    <location>
        <begin position="127"/>
        <end position="140"/>
    </location>
</feature>
<dbReference type="OrthoDB" id="13554at10239"/>
<evidence type="ECO:0000256" key="1">
    <source>
        <dbReference type="SAM" id="MobiDB-lite"/>
    </source>
</evidence>
<dbReference type="EMBL" id="KF158713">
    <property type="protein sequence ID" value="AGR56779.1"/>
    <property type="molecule type" value="Genomic_DNA"/>
</dbReference>
<accession>S5MQ96</accession>
<evidence type="ECO:0000313" key="3">
    <source>
        <dbReference type="Proteomes" id="UP000203768"/>
    </source>
</evidence>
<feature type="region of interest" description="Disordered" evidence="1">
    <location>
        <begin position="250"/>
        <end position="315"/>
    </location>
</feature>
<dbReference type="InterPro" id="IPR007975">
    <property type="entry name" value="Baculo_pp39"/>
</dbReference>
<feature type="compositionally biased region" description="Basic residues" evidence="1">
    <location>
        <begin position="272"/>
        <end position="281"/>
    </location>
</feature>
<dbReference type="KEGG" id="vg:16489429"/>
<protein>
    <submittedName>
        <fullName evidence="2">39K</fullName>
    </submittedName>
</protein>